<reference evidence="10 11" key="1">
    <citation type="submission" date="2023-02" db="EMBL/GenBank/DDBJ databases">
        <title>Genome sequence of Lentisphaera profundi SAORIC-696.</title>
        <authorList>
            <person name="Kim e."/>
            <person name="Cho J.-C."/>
            <person name="Choi A."/>
            <person name="Kang I."/>
        </authorList>
    </citation>
    <scope>NUCLEOTIDE SEQUENCE [LARGE SCALE GENOMIC DNA]</scope>
    <source>
        <strain evidence="10 11">SAORIC-696</strain>
    </source>
</reference>
<dbReference type="PIRSF" id="PIRSF000485">
    <property type="entry name" value="Amd_phspho_trans"/>
    <property type="match status" value="1"/>
</dbReference>
<feature type="active site" description="Nucleophile" evidence="7">
    <location>
        <position position="7"/>
    </location>
</feature>
<evidence type="ECO:0000256" key="3">
    <source>
        <dbReference type="ARBA" id="ARBA00022676"/>
    </source>
</evidence>
<evidence type="ECO:0000256" key="8">
    <source>
        <dbReference type="PIRNR" id="PIRNR000485"/>
    </source>
</evidence>
<keyword evidence="7" id="KW-0004">4Fe-4S</keyword>
<dbReference type="PROSITE" id="PS51278">
    <property type="entry name" value="GATASE_TYPE_2"/>
    <property type="match status" value="1"/>
</dbReference>
<comment type="caution">
    <text evidence="7">Lacks conserved residue(s) required for the propagation of feature annotation.</text>
</comment>
<dbReference type="HAMAP" id="MF_01931">
    <property type="entry name" value="PurF"/>
    <property type="match status" value="1"/>
</dbReference>
<dbReference type="EMBL" id="CP117811">
    <property type="protein sequence ID" value="WDE97248.1"/>
    <property type="molecule type" value="Genomic_DNA"/>
</dbReference>
<keyword evidence="7" id="KW-0479">Metal-binding</keyword>
<dbReference type="Gene3D" id="3.40.50.2020">
    <property type="match status" value="1"/>
</dbReference>
<name>A0ABY7VSS4_9BACT</name>
<keyword evidence="6 7" id="KW-0315">Glutamine amidotransferase</keyword>
<dbReference type="InterPro" id="IPR029055">
    <property type="entry name" value="Ntn_hydrolases_N"/>
</dbReference>
<dbReference type="CDD" id="cd06223">
    <property type="entry name" value="PRTases_typeI"/>
    <property type="match status" value="1"/>
</dbReference>
<dbReference type="Gene3D" id="3.60.20.10">
    <property type="entry name" value="Glutamine Phosphoribosylpyrophosphate, subunit 1, domain 1"/>
    <property type="match status" value="1"/>
</dbReference>
<feature type="binding site" evidence="7">
    <location>
        <position position="417"/>
    </location>
    <ligand>
        <name>[4Fe-4S] cluster</name>
        <dbReference type="ChEBI" id="CHEBI:49883"/>
    </ligand>
</feature>
<comment type="cofactor">
    <cofactor evidence="7">
        <name>[4Fe-4S] cluster</name>
        <dbReference type="ChEBI" id="CHEBI:49883"/>
    </cofactor>
    <text evidence="7">Binds 1 [4Fe-4S] cluster per subunit.</text>
</comment>
<evidence type="ECO:0000256" key="1">
    <source>
        <dbReference type="ARBA" id="ARBA00005209"/>
    </source>
</evidence>
<evidence type="ECO:0000313" key="11">
    <source>
        <dbReference type="Proteomes" id="UP001214250"/>
    </source>
</evidence>
<accession>A0ABY7VSS4</accession>
<dbReference type="Proteomes" id="UP001214250">
    <property type="component" value="Chromosome 1"/>
</dbReference>
<sequence>MKPKDECGIAAVYALKGGLPDTETDLGSYIPLMLQDMQNRGELSAGITSYDPNRNYLLKTYKALGQVKEAFKMKPANASEIEAATSGCAAIGHVRYATCGKDDVNYAQPFEREHGRLHKWFSFCFNGNIANHVELKNYLVENKMYHINLESDTEILMHYLAREIAQFEDGDVDYVQIFKRLAHSFDGAWCLSMIDAQGDLVVARDPMGFKPLSYAITDDKVLVASESVAIWNRGVGDIKTLEPGCLLRVTKDGVKIERFAESTRKAHCFFEWIYFSNVASDIDGVNVYESRVRAGEMLAKKETLVIDDDTIVVSVPDTAKASGDAMGFELGAKVVEGLFRNRYVGRSFIKSGDSRNKVVQQKFTPLPSVLKGKKVILVEDSLVRGTTLKHIIKDMKERGQVAEIHLRIACPPILSPCFYGIDMSTLKELFARQYTDVDATESDLSEEVRTKMANDLGADSLTYLSHTDMAEVIDLPYEDLCIACVNSDYPTAQGKKLIVKARENAVKGIEGRSY</sequence>
<keyword evidence="3 7" id="KW-0328">Glycosyltransferase</keyword>
<keyword evidence="7" id="KW-0411">Iron-sulfur</keyword>
<dbReference type="InterPro" id="IPR005854">
    <property type="entry name" value="PurF"/>
</dbReference>
<comment type="catalytic activity">
    <reaction evidence="7 8">
        <text>5-phospho-beta-D-ribosylamine + L-glutamate + diphosphate = 5-phospho-alpha-D-ribose 1-diphosphate + L-glutamine + H2O</text>
        <dbReference type="Rhea" id="RHEA:14905"/>
        <dbReference type="ChEBI" id="CHEBI:15377"/>
        <dbReference type="ChEBI" id="CHEBI:29985"/>
        <dbReference type="ChEBI" id="CHEBI:33019"/>
        <dbReference type="ChEBI" id="CHEBI:58017"/>
        <dbReference type="ChEBI" id="CHEBI:58359"/>
        <dbReference type="ChEBI" id="CHEBI:58681"/>
        <dbReference type="EC" id="2.4.2.14"/>
    </reaction>
</comment>
<dbReference type="SUPFAM" id="SSF56235">
    <property type="entry name" value="N-terminal nucleophile aminohydrolases (Ntn hydrolases)"/>
    <property type="match status" value="1"/>
</dbReference>
<evidence type="ECO:0000256" key="5">
    <source>
        <dbReference type="ARBA" id="ARBA00022755"/>
    </source>
</evidence>
<organism evidence="10 11">
    <name type="scientific">Lentisphaera profundi</name>
    <dbReference type="NCBI Taxonomy" id="1658616"/>
    <lineage>
        <taxon>Bacteria</taxon>
        <taxon>Pseudomonadati</taxon>
        <taxon>Lentisphaerota</taxon>
        <taxon>Lentisphaeria</taxon>
        <taxon>Lentisphaerales</taxon>
        <taxon>Lentisphaeraceae</taxon>
        <taxon>Lentisphaera</taxon>
    </lineage>
</organism>
<dbReference type="PANTHER" id="PTHR11907">
    <property type="entry name" value="AMIDOPHOSPHORIBOSYLTRANSFERASE"/>
    <property type="match status" value="1"/>
</dbReference>
<dbReference type="SUPFAM" id="SSF53271">
    <property type="entry name" value="PRTase-like"/>
    <property type="match status" value="1"/>
</dbReference>
<feature type="binding site" evidence="7">
    <location>
        <position position="268"/>
    </location>
    <ligand>
        <name>[4Fe-4S] cluster</name>
        <dbReference type="ChEBI" id="CHEBI:49883"/>
    </ligand>
</feature>
<evidence type="ECO:0000256" key="6">
    <source>
        <dbReference type="ARBA" id="ARBA00022962"/>
    </source>
</evidence>
<evidence type="ECO:0000259" key="9">
    <source>
        <dbReference type="PROSITE" id="PS51278"/>
    </source>
</evidence>
<evidence type="ECO:0000256" key="2">
    <source>
        <dbReference type="ARBA" id="ARBA00010138"/>
    </source>
</evidence>
<dbReference type="EC" id="2.4.2.14" evidence="7"/>
<evidence type="ECO:0000313" key="10">
    <source>
        <dbReference type="EMBL" id="WDE97248.1"/>
    </source>
</evidence>
<proteinExistence type="inferred from homology"/>
<feature type="domain" description="Glutamine amidotransferase type-2" evidence="9">
    <location>
        <begin position="7"/>
        <end position="252"/>
    </location>
</feature>
<dbReference type="InterPro" id="IPR000836">
    <property type="entry name" value="PRTase_dom"/>
</dbReference>
<dbReference type="Pfam" id="PF13522">
    <property type="entry name" value="GATase_6"/>
    <property type="match status" value="1"/>
</dbReference>
<feature type="binding site" evidence="7">
    <location>
        <position position="481"/>
    </location>
    <ligand>
        <name>[4Fe-4S] cluster</name>
        <dbReference type="ChEBI" id="CHEBI:49883"/>
    </ligand>
</feature>
<gene>
    <name evidence="7" type="primary">purF</name>
    <name evidence="10" type="ORF">PQO03_04690</name>
</gene>
<keyword evidence="4 7" id="KW-0808">Transferase</keyword>
<keyword evidence="5 7" id="KW-0658">Purine biosynthesis</keyword>
<keyword evidence="7" id="KW-0408">Iron</keyword>
<dbReference type="RefSeq" id="WP_274151513.1">
    <property type="nucleotide sequence ID" value="NZ_CP117811.1"/>
</dbReference>
<comment type="similarity">
    <text evidence="2 7 8">In the C-terminal section; belongs to the purine/pyrimidine phosphoribosyltransferase family.</text>
</comment>
<comment type="function">
    <text evidence="7">Catalyzes the formation of phosphoribosylamine from phosphoribosylpyrophosphate (PRPP) and glutamine.</text>
</comment>
<evidence type="ECO:0000256" key="7">
    <source>
        <dbReference type="HAMAP-Rule" id="MF_01931"/>
    </source>
</evidence>
<keyword evidence="11" id="KW-1185">Reference proteome</keyword>
<evidence type="ECO:0000256" key="4">
    <source>
        <dbReference type="ARBA" id="ARBA00022679"/>
    </source>
</evidence>
<dbReference type="InterPro" id="IPR017932">
    <property type="entry name" value="GATase_2_dom"/>
</dbReference>
<feature type="binding site" evidence="7">
    <location>
        <position position="484"/>
    </location>
    <ligand>
        <name>[4Fe-4S] cluster</name>
        <dbReference type="ChEBI" id="CHEBI:49883"/>
    </ligand>
</feature>
<dbReference type="InterPro" id="IPR029057">
    <property type="entry name" value="PRTase-like"/>
</dbReference>
<comment type="pathway">
    <text evidence="1 7 8">Purine metabolism; IMP biosynthesis via de novo pathway; N(1)-(5-phospho-D-ribosyl)glycinamide from 5-phospho-alpha-D-ribose 1-diphosphate: step 1/2.</text>
</comment>
<protein>
    <recommendedName>
        <fullName evidence="7">Amidophosphoribosyltransferase</fullName>
        <shortName evidence="7">ATase</shortName>
        <ecNumber evidence="7">2.4.2.14</ecNumber>
    </recommendedName>
    <alternativeName>
        <fullName evidence="7">Glutamine phosphoribosylpyrophosphate amidotransferase</fullName>
        <shortName evidence="7">GPATase</shortName>
    </alternativeName>
</protein>